<dbReference type="GO" id="GO:0009507">
    <property type="term" value="C:chloroplast"/>
    <property type="evidence" value="ECO:0000318"/>
    <property type="project" value="GO_Central"/>
</dbReference>
<dbReference type="PANTHER" id="PTHR31739:SF33">
    <property type="entry name" value="CIS-ABIENOL SYNTHASE, CHLOROPLASTIC"/>
    <property type="match status" value="1"/>
</dbReference>
<proteinExistence type="inferred from homology"/>
<keyword evidence="3" id="KW-0479">Metal-binding</keyword>
<accession>A0A022R6Q4</accession>
<dbReference type="InterPro" id="IPR005630">
    <property type="entry name" value="Terpene_synthase_metal-bd"/>
</dbReference>
<feature type="domain" description="Terpene synthase N-terminal" evidence="6">
    <location>
        <begin position="50"/>
        <end position="243"/>
    </location>
</feature>
<dbReference type="PANTHER" id="PTHR31739">
    <property type="entry name" value="ENT-COPALYL DIPHOSPHATE SYNTHASE, CHLOROPLASTIC"/>
    <property type="match status" value="1"/>
</dbReference>
<evidence type="ECO:0000259" key="7">
    <source>
        <dbReference type="Pfam" id="PF03936"/>
    </source>
</evidence>
<name>A0A022R6Q4_ERYGU</name>
<evidence type="ECO:0000313" key="9">
    <source>
        <dbReference type="Proteomes" id="UP000030748"/>
    </source>
</evidence>
<evidence type="ECO:0000256" key="1">
    <source>
        <dbReference type="ARBA" id="ARBA00004721"/>
    </source>
</evidence>
<evidence type="ECO:0000256" key="2">
    <source>
        <dbReference type="ARBA" id="ARBA00006333"/>
    </source>
</evidence>
<dbReference type="EMBL" id="KI630679">
    <property type="protein sequence ID" value="EYU34535.1"/>
    <property type="molecule type" value="Genomic_DNA"/>
</dbReference>
<dbReference type="GO" id="GO:0009686">
    <property type="term" value="P:gibberellin biosynthetic process"/>
    <property type="evidence" value="ECO:0000318"/>
    <property type="project" value="GO_Central"/>
</dbReference>
<dbReference type="Gene3D" id="1.10.600.10">
    <property type="entry name" value="Farnesyl Diphosphate Synthase"/>
    <property type="match status" value="1"/>
</dbReference>
<evidence type="ECO:0000256" key="3">
    <source>
        <dbReference type="ARBA" id="ARBA00022723"/>
    </source>
</evidence>
<dbReference type="Proteomes" id="UP000030748">
    <property type="component" value="Unassembled WGS sequence"/>
</dbReference>
<reference evidence="8 9" key="1">
    <citation type="journal article" date="2013" name="Proc. Natl. Acad. Sci. U.S.A.">
        <title>Fine-scale variation in meiotic recombination in Mimulus inferred from population shotgun sequencing.</title>
        <authorList>
            <person name="Hellsten U."/>
            <person name="Wright K.M."/>
            <person name="Jenkins J."/>
            <person name="Shu S."/>
            <person name="Yuan Y."/>
            <person name="Wessler S.R."/>
            <person name="Schmutz J."/>
            <person name="Willis J.H."/>
            <person name="Rokhsar D.S."/>
        </authorList>
    </citation>
    <scope>NUCLEOTIDE SEQUENCE [LARGE SCALE GENOMIC DNA]</scope>
    <source>
        <strain evidence="9">cv. DUN x IM62</strain>
    </source>
</reference>
<feature type="domain" description="Terpene synthase metal-binding" evidence="7">
    <location>
        <begin position="312"/>
        <end position="546"/>
    </location>
</feature>
<dbReference type="Gene3D" id="1.50.10.160">
    <property type="match status" value="1"/>
</dbReference>
<dbReference type="InterPro" id="IPR050148">
    <property type="entry name" value="Terpene_synthase-like"/>
</dbReference>
<evidence type="ECO:0000313" key="8">
    <source>
        <dbReference type="EMBL" id="EYU34535.1"/>
    </source>
</evidence>
<dbReference type="Pfam" id="PF03936">
    <property type="entry name" value="Terpene_synth_C"/>
    <property type="match status" value="1"/>
</dbReference>
<dbReference type="FunFam" id="1.50.10.130:FF:000002">
    <property type="entry name" value="Ent-copalyl diphosphate synthase, chloroplastic"/>
    <property type="match status" value="1"/>
</dbReference>
<protein>
    <submittedName>
        <fullName evidence="8">Uncharacterized protein</fullName>
    </submittedName>
</protein>
<comment type="similarity">
    <text evidence="2">Belongs to the terpene synthase family.</text>
</comment>
<dbReference type="InterPro" id="IPR008930">
    <property type="entry name" value="Terpenoid_cyclase/PrenylTrfase"/>
</dbReference>
<dbReference type="GO" id="GO:0000287">
    <property type="term" value="F:magnesium ion binding"/>
    <property type="evidence" value="ECO:0000318"/>
    <property type="project" value="GO_Central"/>
</dbReference>
<dbReference type="Gene3D" id="1.50.10.130">
    <property type="entry name" value="Terpene synthase, N-terminal domain"/>
    <property type="match status" value="1"/>
</dbReference>
<dbReference type="GO" id="GO:0010333">
    <property type="term" value="F:terpene synthase activity"/>
    <property type="evidence" value="ECO:0000318"/>
    <property type="project" value="GO_Central"/>
</dbReference>
<dbReference type="SUPFAM" id="SSF48576">
    <property type="entry name" value="Terpenoid synthases"/>
    <property type="match status" value="1"/>
</dbReference>
<dbReference type="Pfam" id="PF01397">
    <property type="entry name" value="Terpene_synth"/>
    <property type="match status" value="1"/>
</dbReference>
<dbReference type="AlphaFoldDB" id="A0A022R6Q4"/>
<dbReference type="SUPFAM" id="SSF48239">
    <property type="entry name" value="Terpenoid cyclases/Protein prenyltransferases"/>
    <property type="match status" value="1"/>
</dbReference>
<keyword evidence="9" id="KW-1185">Reference proteome</keyword>
<gene>
    <name evidence="8" type="ORF">MIMGU_mgv1a003148mg</name>
</gene>
<organism evidence="8 9">
    <name type="scientific">Erythranthe guttata</name>
    <name type="common">Yellow monkey flower</name>
    <name type="synonym">Mimulus guttatus</name>
    <dbReference type="NCBI Taxonomy" id="4155"/>
    <lineage>
        <taxon>Eukaryota</taxon>
        <taxon>Viridiplantae</taxon>
        <taxon>Streptophyta</taxon>
        <taxon>Embryophyta</taxon>
        <taxon>Tracheophyta</taxon>
        <taxon>Spermatophyta</taxon>
        <taxon>Magnoliopsida</taxon>
        <taxon>eudicotyledons</taxon>
        <taxon>Gunneridae</taxon>
        <taxon>Pentapetalae</taxon>
        <taxon>asterids</taxon>
        <taxon>lamiids</taxon>
        <taxon>Lamiales</taxon>
        <taxon>Phrymaceae</taxon>
        <taxon>Erythranthe</taxon>
    </lineage>
</organism>
<evidence type="ECO:0000259" key="6">
    <source>
        <dbReference type="Pfam" id="PF01397"/>
    </source>
</evidence>
<dbReference type="InterPro" id="IPR008949">
    <property type="entry name" value="Isoprenoid_synthase_dom_sf"/>
</dbReference>
<dbReference type="STRING" id="4155.A0A022R6Q4"/>
<dbReference type="InterPro" id="IPR001906">
    <property type="entry name" value="Terpene_synth_N"/>
</dbReference>
<comment type="pathway">
    <text evidence="1">Secondary metabolite biosynthesis; terpenoid biosynthesis.</text>
</comment>
<keyword evidence="5" id="KW-0456">Lyase</keyword>
<keyword evidence="4" id="KW-0460">Magnesium</keyword>
<sequence length="605" mass="70727">MICHANELDLTLPFDQDLLDSMTRIRDSEINSERNQNLEYFAEGLGESFNWDNILTHQRSNGSLFNSPATTAAAVIHGQDNKCFEYLQSLLIIFKAWVPNTYPLDIYTRLCLIDIIQGLGIGRYFQSEFYSILEETYRLWQLKEEEIFADISCCAMAFRLLRSRGFEVSSDALAPYAEKDHVSLQTAGVGTILELYRASHIRINEEETTLEAINDWTTTFLKEQLLSKTILDKKLEKQVEYELKNFHGILERVGNRQMIELYDVDNYQIRKTAYRCPTIYNKDFLVFSRQDFNVGQAQNQKELQEFERWYVDCRLDTLKYARDVKNICHFLASSIFADPQLSDARLSYAKTILLVLCADDFFDHYGSREQSYEILQLVKEWNEKSDVVYGSKEVEIIFKAVYRTVNDYAEKAYVEQGRCVKHHLINLWVELLTCFMKELDSWWDEATMNLDEYLSFSRVTIGAKICTLTSIHFIGVRLSDDMILSQECTSMCMHVGIVDRLLNDIQTFKREEKERKLNGMSILKEVHKDEEIAVSEMRKVVEYNRRKLFKIGYQRGTILPKECKDVFLETCKMGYYVYCSGDEFTSPRQMMDDMSSLIHLPLKVI</sequence>
<dbReference type="InterPro" id="IPR036965">
    <property type="entry name" value="Terpene_synth_N_sf"/>
</dbReference>
<evidence type="ECO:0000256" key="4">
    <source>
        <dbReference type="ARBA" id="ARBA00022842"/>
    </source>
</evidence>
<dbReference type="eggNOG" id="ENOG502SI1N">
    <property type="taxonomic scope" value="Eukaryota"/>
</dbReference>
<evidence type="ECO:0000256" key="5">
    <source>
        <dbReference type="ARBA" id="ARBA00023239"/>
    </source>
</evidence>